<feature type="domain" description="AMP-dependent synthetase/ligase" evidence="7">
    <location>
        <begin position="95"/>
        <end position="473"/>
    </location>
</feature>
<evidence type="ECO:0000256" key="2">
    <source>
        <dbReference type="ARBA" id="ARBA00013275"/>
    </source>
</evidence>
<gene>
    <name evidence="10" type="primary">acs</name>
    <name evidence="10" type="ORF">GCM10007096_10080</name>
</gene>
<reference evidence="10" key="1">
    <citation type="journal article" date="2014" name="Int. J. Syst. Evol. Microbiol.">
        <title>Complete genome sequence of Corynebacterium casei LMG S-19264T (=DSM 44701T), isolated from a smear-ripened cheese.</title>
        <authorList>
            <consortium name="US DOE Joint Genome Institute (JGI-PGF)"/>
            <person name="Walter F."/>
            <person name="Albersmeier A."/>
            <person name="Kalinowski J."/>
            <person name="Ruckert C."/>
        </authorList>
    </citation>
    <scope>NUCLEOTIDE SEQUENCE</scope>
    <source>
        <strain evidence="10">CGMCC 1.12777</strain>
    </source>
</reference>
<proteinExistence type="inferred from homology"/>
<evidence type="ECO:0000259" key="8">
    <source>
        <dbReference type="Pfam" id="PF13193"/>
    </source>
</evidence>
<dbReference type="Proteomes" id="UP000656813">
    <property type="component" value="Unassembled WGS sequence"/>
</dbReference>
<dbReference type="PROSITE" id="PS00455">
    <property type="entry name" value="AMP_BINDING"/>
    <property type="match status" value="1"/>
</dbReference>
<dbReference type="GO" id="GO:0003987">
    <property type="term" value="F:acetate-CoA ligase activity"/>
    <property type="evidence" value="ECO:0007669"/>
    <property type="project" value="UniProtKB-EC"/>
</dbReference>
<dbReference type="InterPro" id="IPR032387">
    <property type="entry name" value="ACAS_N"/>
</dbReference>
<accession>A0A8J3EL66</accession>
<dbReference type="PANTHER" id="PTHR24095">
    <property type="entry name" value="ACETYL-COENZYME A SYNTHETASE"/>
    <property type="match status" value="1"/>
</dbReference>
<dbReference type="InterPro" id="IPR025110">
    <property type="entry name" value="AMP-bd_C"/>
</dbReference>
<evidence type="ECO:0000256" key="6">
    <source>
        <dbReference type="ARBA" id="ARBA00022990"/>
    </source>
</evidence>
<keyword evidence="4" id="KW-0547">Nucleotide-binding</keyword>
<dbReference type="InterPro" id="IPR045851">
    <property type="entry name" value="AMP-bd_C_sf"/>
</dbReference>
<dbReference type="Gene3D" id="3.30.300.30">
    <property type="match status" value="1"/>
</dbReference>
<evidence type="ECO:0000256" key="3">
    <source>
        <dbReference type="ARBA" id="ARBA00022598"/>
    </source>
</evidence>
<dbReference type="RefSeq" id="WP_229745408.1">
    <property type="nucleotide sequence ID" value="NZ_BMFV01000005.1"/>
</dbReference>
<dbReference type="EMBL" id="BMFV01000005">
    <property type="protein sequence ID" value="GGH77739.1"/>
    <property type="molecule type" value="Genomic_DNA"/>
</dbReference>
<organism evidence="10 11">
    <name type="scientific">Pullulanibacillus pueri</name>
    <dbReference type="NCBI Taxonomy" id="1437324"/>
    <lineage>
        <taxon>Bacteria</taxon>
        <taxon>Bacillati</taxon>
        <taxon>Bacillota</taxon>
        <taxon>Bacilli</taxon>
        <taxon>Bacillales</taxon>
        <taxon>Sporolactobacillaceae</taxon>
        <taxon>Pullulanibacillus</taxon>
    </lineage>
</organism>
<dbReference type="Pfam" id="PF00501">
    <property type="entry name" value="AMP-binding"/>
    <property type="match status" value="1"/>
</dbReference>
<keyword evidence="5" id="KW-0067">ATP-binding</keyword>
<comment type="similarity">
    <text evidence="1">Belongs to the ATP-dependent AMP-binding enzyme family.</text>
</comment>
<dbReference type="InterPro" id="IPR000873">
    <property type="entry name" value="AMP-dep_synth/lig_dom"/>
</dbReference>
<evidence type="ECO:0000313" key="10">
    <source>
        <dbReference type="EMBL" id="GGH77739.1"/>
    </source>
</evidence>
<dbReference type="GO" id="GO:0005524">
    <property type="term" value="F:ATP binding"/>
    <property type="evidence" value="ECO:0007669"/>
    <property type="project" value="UniProtKB-KW"/>
</dbReference>
<dbReference type="AlphaFoldDB" id="A0A8J3EL66"/>
<keyword evidence="3" id="KW-0436">Ligase</keyword>
<dbReference type="SUPFAM" id="SSF56801">
    <property type="entry name" value="Acetyl-CoA synthetase-like"/>
    <property type="match status" value="1"/>
</dbReference>
<evidence type="ECO:0000259" key="7">
    <source>
        <dbReference type="Pfam" id="PF00501"/>
    </source>
</evidence>
<dbReference type="Gene3D" id="3.40.50.12780">
    <property type="entry name" value="N-terminal domain of ligase-like"/>
    <property type="match status" value="1"/>
</dbReference>
<reference evidence="10" key="2">
    <citation type="submission" date="2020-09" db="EMBL/GenBank/DDBJ databases">
        <authorList>
            <person name="Sun Q."/>
            <person name="Zhou Y."/>
        </authorList>
    </citation>
    <scope>NUCLEOTIDE SEQUENCE</scope>
    <source>
        <strain evidence="10">CGMCC 1.12777</strain>
    </source>
</reference>
<comment type="caution">
    <text evidence="10">The sequence shown here is derived from an EMBL/GenBank/DDBJ whole genome shotgun (WGS) entry which is preliminary data.</text>
</comment>
<dbReference type="GO" id="GO:0006085">
    <property type="term" value="P:acetyl-CoA biosynthetic process"/>
    <property type="evidence" value="ECO:0007669"/>
    <property type="project" value="TreeGrafter"/>
</dbReference>
<keyword evidence="6" id="KW-0007">Acetylation</keyword>
<evidence type="ECO:0000256" key="1">
    <source>
        <dbReference type="ARBA" id="ARBA00006432"/>
    </source>
</evidence>
<dbReference type="EC" id="6.2.1.1" evidence="2"/>
<dbReference type="Pfam" id="PF16177">
    <property type="entry name" value="ACAS_N"/>
    <property type="match status" value="1"/>
</dbReference>
<dbReference type="Pfam" id="PF13193">
    <property type="entry name" value="AMP-binding_C"/>
    <property type="match status" value="1"/>
</dbReference>
<evidence type="ECO:0000256" key="5">
    <source>
        <dbReference type="ARBA" id="ARBA00022840"/>
    </source>
</evidence>
<dbReference type="PANTHER" id="PTHR24095:SF14">
    <property type="entry name" value="ACETYL-COENZYME A SYNTHETASE 1"/>
    <property type="match status" value="1"/>
</dbReference>
<keyword evidence="11" id="KW-1185">Reference proteome</keyword>
<dbReference type="InterPro" id="IPR042099">
    <property type="entry name" value="ANL_N_sf"/>
</dbReference>
<name>A0A8J3EL66_9BACL</name>
<evidence type="ECO:0000313" key="11">
    <source>
        <dbReference type="Proteomes" id="UP000656813"/>
    </source>
</evidence>
<dbReference type="InterPro" id="IPR020845">
    <property type="entry name" value="AMP-binding_CS"/>
</dbReference>
<evidence type="ECO:0000259" key="9">
    <source>
        <dbReference type="Pfam" id="PF16177"/>
    </source>
</evidence>
<protein>
    <recommendedName>
        <fullName evidence="2">acetate--CoA ligase</fullName>
        <ecNumber evidence="2">6.2.1.1</ecNumber>
    </recommendedName>
</protein>
<evidence type="ECO:0000256" key="4">
    <source>
        <dbReference type="ARBA" id="ARBA00022741"/>
    </source>
</evidence>
<feature type="domain" description="Acetyl-coenzyme A synthetase N-terminal" evidence="9">
    <location>
        <begin position="30"/>
        <end position="86"/>
    </location>
</feature>
<feature type="domain" description="AMP-binding enzyme C-terminal" evidence="8">
    <location>
        <begin position="532"/>
        <end position="610"/>
    </location>
</feature>
<sequence>MPNAVWFPSEDEKQATRLYNWMNALGYTDYDTFHQRTVEDIGWFWDEAVQELDIHWFTPYSQSLDLSKGIKYPEWFVDGRTNATYNSVDKWALNATTKQKSALIWEGDDGEVLTYTFTELYKEMNKVANGLKKMGVQSGDIVTLYMPMLPETVIAMLAIGKMGAVFSPAFSGYKADAVAKRISAAGAKWLITADGFYRRGKEIVLKEEADKAVAECPSIEKVIVVRRTKSIVPWNEGRDVEWETLRQNESDFNTEHTHGYDPLMLLYTSGTTGRPKGALHTHHGFPIKAAFDAGIGMDVAQEDTLFWYTDMGWMMGPFLVFGGLMNGARIVVFEGTPDYPEPDRLWDVVEKHRVTHLGISPTLIRSLMAKGDHWVSERNLSTLKMIGSTGEPWNNGPWMWLFEQVCKKKVPIVNFSGGTEVSGGILGNVLVKPISPMTFNAALPGMDVEVYDKSGQPVRDEVGELVLKQPWVGMTNGFYQDNERYEQTYWSRWKETWVHGDWVIKDSEGFYTITGRSDDTLNVAGKRIGPAEIESILVEHPDVLESAIIGVPDEIKGEIPVAFIVLKVRTLDFTMIQEEILDLATRKLGKAIAPKVVHFLSELPKTRNAKVMRRAIKSAYLQQKGGDLSALENPQCLEEIRALTKTVE</sequence>